<keyword evidence="1" id="KW-0732">Signal</keyword>
<evidence type="ECO:0000256" key="1">
    <source>
        <dbReference type="SAM" id="SignalP"/>
    </source>
</evidence>
<keyword evidence="3" id="KW-1185">Reference proteome</keyword>
<evidence type="ECO:0008006" key="4">
    <source>
        <dbReference type="Google" id="ProtNLM"/>
    </source>
</evidence>
<evidence type="ECO:0000313" key="2">
    <source>
        <dbReference type="EMBL" id="MDT9685887.1"/>
    </source>
</evidence>
<accession>A0ABU3QT02</accession>
<gene>
    <name evidence="2" type="ORF">RND61_28030</name>
</gene>
<dbReference type="EMBL" id="JAWCTQ010000050">
    <property type="protein sequence ID" value="MDT9685887.1"/>
    <property type="molecule type" value="Genomic_DNA"/>
</dbReference>
<protein>
    <recommendedName>
        <fullName evidence="4">Secreted protein</fullName>
    </recommendedName>
</protein>
<sequence length="129" mass="13672">MSLRRVLATSTTATALAALTAVAVPATAEASVIQICGVRSNGVLWCGNNAPTSIRNYPHTTDSWQVDTLRTTYSWFNCWTTGSLHAGGNRTWYKTTGDDHGASGFVPAAAVHTSSSFDADPSAHGLRRC</sequence>
<feature type="signal peptide" evidence="1">
    <location>
        <begin position="1"/>
        <end position="28"/>
    </location>
</feature>
<comment type="caution">
    <text evidence="2">The sequence shown here is derived from an EMBL/GenBank/DDBJ whole genome shotgun (WGS) entry which is preliminary data.</text>
</comment>
<evidence type="ECO:0000313" key="3">
    <source>
        <dbReference type="Proteomes" id="UP001250181"/>
    </source>
</evidence>
<dbReference type="RefSeq" id="WP_315880927.1">
    <property type="nucleotide sequence ID" value="NZ_JAWCTQ010000050.1"/>
</dbReference>
<proteinExistence type="predicted"/>
<organism evidence="2 3">
    <name type="scientific">Streptomyces tamarix</name>
    <dbReference type="NCBI Taxonomy" id="3078565"/>
    <lineage>
        <taxon>Bacteria</taxon>
        <taxon>Bacillati</taxon>
        <taxon>Actinomycetota</taxon>
        <taxon>Actinomycetes</taxon>
        <taxon>Kitasatosporales</taxon>
        <taxon>Streptomycetaceae</taxon>
        <taxon>Streptomyces</taxon>
    </lineage>
</organism>
<name>A0ABU3QT02_9ACTN</name>
<dbReference type="Proteomes" id="UP001250181">
    <property type="component" value="Unassembled WGS sequence"/>
</dbReference>
<feature type="chain" id="PRO_5045489620" description="Secreted protein" evidence="1">
    <location>
        <begin position="29"/>
        <end position="129"/>
    </location>
</feature>
<reference evidence="2 3" key="1">
    <citation type="submission" date="2023-09" db="EMBL/GenBank/DDBJ databases">
        <title>Streptomyces sp. nov.: A antagonism against Alternaria gaisen Producing Streptochlin, Isolated from Tamarix root soil.</title>
        <authorList>
            <person name="Chen Y."/>
        </authorList>
    </citation>
    <scope>NUCLEOTIDE SEQUENCE [LARGE SCALE GENOMIC DNA]</scope>
    <source>
        <strain evidence="2 3">TRM76323</strain>
    </source>
</reference>